<name>A0A4U0N8G0_9SPHI</name>
<keyword evidence="2" id="KW-1185">Reference proteome</keyword>
<dbReference type="AlphaFoldDB" id="A0A4U0N8G0"/>
<protein>
    <submittedName>
        <fullName evidence="1">Uncharacterized protein</fullName>
    </submittedName>
</protein>
<dbReference type="RefSeq" id="WP_136903564.1">
    <property type="nucleotide sequence ID" value="NZ_SUME01000017.1"/>
</dbReference>
<reference evidence="1 2" key="1">
    <citation type="submission" date="2019-04" db="EMBL/GenBank/DDBJ databases">
        <title>Sphingobacterium olei sp. nov., isolated from oil-contaminated soil.</title>
        <authorList>
            <person name="Liu B."/>
        </authorList>
    </citation>
    <scope>NUCLEOTIDE SEQUENCE [LARGE SCALE GENOMIC DNA]</scope>
    <source>
        <strain evidence="1 2">HAL-9</strain>
    </source>
</reference>
<evidence type="ECO:0000313" key="2">
    <source>
        <dbReference type="Proteomes" id="UP000306808"/>
    </source>
</evidence>
<evidence type="ECO:0000313" key="1">
    <source>
        <dbReference type="EMBL" id="TJZ49873.1"/>
    </source>
</evidence>
<accession>A0A4U0N8G0</accession>
<gene>
    <name evidence="1" type="ORF">FAZ15_22205</name>
</gene>
<organism evidence="1 2">
    <name type="scientific">Sphingobacterium olei</name>
    <dbReference type="NCBI Taxonomy" id="2571155"/>
    <lineage>
        <taxon>Bacteria</taxon>
        <taxon>Pseudomonadati</taxon>
        <taxon>Bacteroidota</taxon>
        <taxon>Sphingobacteriia</taxon>
        <taxon>Sphingobacteriales</taxon>
        <taxon>Sphingobacteriaceae</taxon>
        <taxon>Sphingobacterium</taxon>
    </lineage>
</organism>
<comment type="caution">
    <text evidence="1">The sequence shown here is derived from an EMBL/GenBank/DDBJ whole genome shotgun (WGS) entry which is preliminary data.</text>
</comment>
<sequence>MQLSASAHNPTAFIFLLPLCDLSNINHHVQSAATTKFKYPVVFWTPDKDIEKLVAIDKNLLYEKVYDKALGSLSINETNEIARIKAIICLLIQKKDALQYADLIRILRWRRNVSGASHRVIKAYS</sequence>
<dbReference type="OrthoDB" id="8450256at2"/>
<dbReference type="EMBL" id="SUME01000017">
    <property type="protein sequence ID" value="TJZ49873.1"/>
    <property type="molecule type" value="Genomic_DNA"/>
</dbReference>
<proteinExistence type="predicted"/>
<dbReference type="Proteomes" id="UP000306808">
    <property type="component" value="Unassembled WGS sequence"/>
</dbReference>